<reference evidence="1 2" key="1">
    <citation type="journal article" date="2024" name="BMC Genomics">
        <title>De novo assembly and annotation of Popillia japonica's genome with initial clues to its potential as an invasive pest.</title>
        <authorList>
            <person name="Cucini C."/>
            <person name="Boschi S."/>
            <person name="Funari R."/>
            <person name="Cardaioli E."/>
            <person name="Iannotti N."/>
            <person name="Marturano G."/>
            <person name="Paoli F."/>
            <person name="Bruttini M."/>
            <person name="Carapelli A."/>
            <person name="Frati F."/>
            <person name="Nardi F."/>
        </authorList>
    </citation>
    <scope>NUCLEOTIDE SEQUENCE [LARGE SCALE GENOMIC DNA]</scope>
    <source>
        <strain evidence="1">DMR45628</strain>
    </source>
</reference>
<accession>A0AAW1K512</accession>
<keyword evidence="2" id="KW-1185">Reference proteome</keyword>
<protein>
    <submittedName>
        <fullName evidence="1">Uncharacterized protein</fullName>
    </submittedName>
</protein>
<dbReference type="Proteomes" id="UP001458880">
    <property type="component" value="Unassembled WGS sequence"/>
</dbReference>
<name>A0AAW1K512_POPJA</name>
<sequence length="149" mass="17426">MPNGVLENDSQFGGFMFPLRRDIEFLKLFIANDRAFKPQVPTILFDGNTVGEWSNCNWVKLFIVGMWLVNTPWSIHQSRTNKDLFVWNAGRASSSSKKLFDGQHHRIFAQDLDKFYHFSRKRMLILSYIAICLKHNSDCWKPFLVNRPG</sequence>
<comment type="caution">
    <text evidence="1">The sequence shown here is derived from an EMBL/GenBank/DDBJ whole genome shotgun (WGS) entry which is preliminary data.</text>
</comment>
<evidence type="ECO:0000313" key="1">
    <source>
        <dbReference type="EMBL" id="KAK9712404.1"/>
    </source>
</evidence>
<organism evidence="1 2">
    <name type="scientific">Popillia japonica</name>
    <name type="common">Japanese beetle</name>
    <dbReference type="NCBI Taxonomy" id="7064"/>
    <lineage>
        <taxon>Eukaryota</taxon>
        <taxon>Metazoa</taxon>
        <taxon>Ecdysozoa</taxon>
        <taxon>Arthropoda</taxon>
        <taxon>Hexapoda</taxon>
        <taxon>Insecta</taxon>
        <taxon>Pterygota</taxon>
        <taxon>Neoptera</taxon>
        <taxon>Endopterygota</taxon>
        <taxon>Coleoptera</taxon>
        <taxon>Polyphaga</taxon>
        <taxon>Scarabaeiformia</taxon>
        <taxon>Scarabaeidae</taxon>
        <taxon>Rutelinae</taxon>
        <taxon>Popillia</taxon>
    </lineage>
</organism>
<dbReference type="EMBL" id="JASPKY010000264">
    <property type="protein sequence ID" value="KAK9712404.1"/>
    <property type="molecule type" value="Genomic_DNA"/>
</dbReference>
<dbReference type="AlphaFoldDB" id="A0AAW1K512"/>
<evidence type="ECO:0000313" key="2">
    <source>
        <dbReference type="Proteomes" id="UP001458880"/>
    </source>
</evidence>
<gene>
    <name evidence="1" type="ORF">QE152_g24921</name>
</gene>
<proteinExistence type="predicted"/>